<organism evidence="1 2">
    <name type="scientific">Ajellomyces capsulatus (strain H88)</name>
    <name type="common">Darling's disease fungus</name>
    <name type="synonym">Histoplasma capsulatum</name>
    <dbReference type="NCBI Taxonomy" id="544711"/>
    <lineage>
        <taxon>Eukaryota</taxon>
        <taxon>Fungi</taxon>
        <taxon>Dikarya</taxon>
        <taxon>Ascomycota</taxon>
        <taxon>Pezizomycotina</taxon>
        <taxon>Eurotiomycetes</taxon>
        <taxon>Eurotiomycetidae</taxon>
        <taxon>Onygenales</taxon>
        <taxon>Ajellomycetaceae</taxon>
        <taxon>Histoplasma</taxon>
    </lineage>
</organism>
<dbReference type="Proteomes" id="UP000663419">
    <property type="component" value="Chromosome 5"/>
</dbReference>
<dbReference type="VEuPathDB" id="FungiDB:I7I53_04666"/>
<accession>A0A8A1LWD3</accession>
<dbReference type="EMBL" id="CP069106">
    <property type="protein sequence ID" value="QSS56452.1"/>
    <property type="molecule type" value="Genomic_DNA"/>
</dbReference>
<proteinExistence type="predicted"/>
<evidence type="ECO:0000313" key="2">
    <source>
        <dbReference type="Proteomes" id="UP000663419"/>
    </source>
</evidence>
<gene>
    <name evidence="1" type="ORF">I7I53_04666</name>
</gene>
<name>A0A8A1LWD3_AJEC8</name>
<reference evidence="1" key="1">
    <citation type="submission" date="2021-01" db="EMBL/GenBank/DDBJ databases">
        <title>Chromosome-level genome assembly of a human fungal pathogen reveals clustering of transcriptionally co-regulated genes.</title>
        <authorList>
            <person name="Voorhies M."/>
            <person name="Cohen S."/>
            <person name="Shea T.P."/>
            <person name="Petrus S."/>
            <person name="Munoz J.F."/>
            <person name="Poplawski S."/>
            <person name="Goldman W.E."/>
            <person name="Michael T."/>
            <person name="Cuomo C.A."/>
            <person name="Sil A."/>
            <person name="Beyhan S."/>
        </authorList>
    </citation>
    <scope>NUCLEOTIDE SEQUENCE</scope>
    <source>
        <strain evidence="1">H88</strain>
    </source>
</reference>
<protein>
    <submittedName>
        <fullName evidence="1">Uncharacterized protein</fullName>
    </submittedName>
</protein>
<evidence type="ECO:0000313" key="1">
    <source>
        <dbReference type="EMBL" id="QSS56452.1"/>
    </source>
</evidence>
<dbReference type="AlphaFoldDB" id="A0A8A1LWD3"/>
<sequence length="70" mass="8009">MVIGIRSPIKSISTTMLCYASQVHLLEYKMENDVLLSLFLTFALNAWKPPRIDYTDSVQNGKWRLEGFAS</sequence>